<comment type="similarity">
    <text evidence="1">Belongs to the sel-1 family.</text>
</comment>
<dbReference type="InterPro" id="IPR050767">
    <property type="entry name" value="Sel1_AlgK"/>
</dbReference>
<dbReference type="EMBL" id="JAPFFF010000014">
    <property type="protein sequence ID" value="KAK8870142.1"/>
    <property type="molecule type" value="Genomic_DNA"/>
</dbReference>
<dbReference type="PANTHER" id="PTHR11102:SF160">
    <property type="entry name" value="ERAD-ASSOCIATED E3 UBIQUITIN-PROTEIN LIGASE COMPONENT HRD3"/>
    <property type="match status" value="1"/>
</dbReference>
<dbReference type="Pfam" id="PF08238">
    <property type="entry name" value="Sel1"/>
    <property type="match status" value="12"/>
</dbReference>
<evidence type="ECO:0000256" key="2">
    <source>
        <dbReference type="SAM" id="Coils"/>
    </source>
</evidence>
<sequence>MSKELAYSCTAHLLNRQDYKEEVIEDCQPWLELTQHCHEILLYPISKDFRSNISNKCKYVNEVEFTYQFIHPAIAQTYKYTYSENLSVSYLGNKNSLFVKGLANGKLSNTKKQIILIGVISALKYLESKGVSHYCLDVNHIIFDKLQFPKLVCSGIPTAFRPQNWDDKKSAIQSFGKFAQTILSNQSKIPAPIQTLVDNCINNRSNDLPTFDEILDTLSNESNYLDGVESSTISQYIEWLDFQDKFPCNYFFELDPIQRENLHRAVEKRFQAEEKKIEAISKKLYNGEGGYPKDLLGALYFAVDCYGINVPKSFLKYYGFPDWLQNLNSHIKELYHELDEDGDKVEYNPNSEFLIEEGKNRSKLESTENSDIKFVINSYLKGSGGFPKSEQAAFFHVKKLLKKEENNPLLLTELGKMYENGIGTPINYQKAIKCFEKAANFDQEAKQFMQQAQAKQKELEKQISNLPEECKAKLEKANSNNFRKTMYVAFSFLHGLNGFPKSQFHAYLYYKKAAEIDPYVYCMLGNLFRTGIGFPQNIHKAAKLYKLSNLNGCLRGRFYDGFMQLRNFYPPRSTRKQLKYLDKFFFDYKNQQGKSNAFNYCRMIHVSQLHFPIFLSFYIDAESTFYGHSQAEGVDQRRQNDSTYIKQSIWSMSDVDNDVDDDDDSDDDDKKKTLNDTEVQITMWFTLYQLKLLIDNGILLKDMEPEAELFKDSYYYFAITDIGSIRFRHRNRTIQHVLYKQFKKSIPERLKESIKKQVKKDMTVEEILSYYENNLVSNRVDKDEFESFIRKCKSFVPLDSAKILVSEKVDRAESGHKESLQECARNYFFGHDSFPINYREAFRYYEILANDNFNDSNAQMWLGTMLSKGIGVKQDIQESLKWFKKASDQGDVKAQLTYALFLEYYNRKLKDPADPNIPYLKLLFKSADALDPQSLFEMGKLKESHVSWEYGRTKSVKYYLKASQLGHIESTRRLFHVYKKLGMNNEQNSLLPFLRTINDPKYIYIYAKAHYDQGDYENSIKYTKIMLPSKNPKFRKLYADHLLYGRGIEKDTDTAKKFYIAATKKYPKAVVALANIYAKGIDCEQDLVKARKIYLEAIRCASYSNGLESACQKLYSDFCEKHKYFKSAFNFQNKIAKDKKNKEAQYKVAMSLLCPEHNECKKDIKRGIAFLTMSADQNYPIAAYELGKSYIYGKYKQKRNFEKGVEYLKVASNLNYTMATFLLGKIYHRGIGTIPDDELAKDFFTKAAGKDHPGAKYYLSLNDKIDFIKRRNYLIESAEQGYPDAQFRYGVDLLESALDQEDEDYQTGIEYIQKAARQNNKKAKAYLDKLTTSSKKS</sequence>
<dbReference type="SUPFAM" id="SSF56112">
    <property type="entry name" value="Protein kinase-like (PK-like)"/>
    <property type="match status" value="1"/>
</dbReference>
<dbReference type="InterPro" id="IPR011990">
    <property type="entry name" value="TPR-like_helical_dom_sf"/>
</dbReference>
<protein>
    <recommendedName>
        <fullName evidence="5">Protein kinase domain-containing protein</fullName>
    </recommendedName>
</protein>
<dbReference type="SMART" id="SM00671">
    <property type="entry name" value="SEL1"/>
    <property type="match status" value="12"/>
</dbReference>
<proteinExistence type="inferred from homology"/>
<evidence type="ECO:0000313" key="4">
    <source>
        <dbReference type="Proteomes" id="UP001470230"/>
    </source>
</evidence>
<keyword evidence="2" id="KW-0175">Coiled coil</keyword>
<dbReference type="SUPFAM" id="SSF81901">
    <property type="entry name" value="HCP-like"/>
    <property type="match status" value="3"/>
</dbReference>
<reference evidence="3 4" key="1">
    <citation type="submission" date="2024-04" db="EMBL/GenBank/DDBJ databases">
        <title>Tritrichomonas musculus Genome.</title>
        <authorList>
            <person name="Alves-Ferreira E."/>
            <person name="Grigg M."/>
            <person name="Lorenzi H."/>
            <person name="Galac M."/>
        </authorList>
    </citation>
    <scope>NUCLEOTIDE SEQUENCE [LARGE SCALE GENOMIC DNA]</scope>
    <source>
        <strain evidence="3 4">EAF2021</strain>
    </source>
</reference>
<accession>A0ABR2IYT3</accession>
<dbReference type="Gene3D" id="1.25.40.10">
    <property type="entry name" value="Tetratricopeptide repeat domain"/>
    <property type="match status" value="4"/>
</dbReference>
<evidence type="ECO:0000313" key="3">
    <source>
        <dbReference type="EMBL" id="KAK8870142.1"/>
    </source>
</evidence>
<dbReference type="InterPro" id="IPR006597">
    <property type="entry name" value="Sel1-like"/>
</dbReference>
<keyword evidence="4" id="KW-1185">Reference proteome</keyword>
<feature type="coiled-coil region" evidence="2">
    <location>
        <begin position="438"/>
        <end position="469"/>
    </location>
</feature>
<comment type="caution">
    <text evidence="3">The sequence shown here is derived from an EMBL/GenBank/DDBJ whole genome shotgun (WGS) entry which is preliminary data.</text>
</comment>
<dbReference type="PANTHER" id="PTHR11102">
    <property type="entry name" value="SEL-1-LIKE PROTEIN"/>
    <property type="match status" value="1"/>
</dbReference>
<evidence type="ECO:0008006" key="5">
    <source>
        <dbReference type="Google" id="ProtNLM"/>
    </source>
</evidence>
<evidence type="ECO:0000256" key="1">
    <source>
        <dbReference type="ARBA" id="ARBA00038101"/>
    </source>
</evidence>
<dbReference type="InterPro" id="IPR011009">
    <property type="entry name" value="Kinase-like_dom_sf"/>
</dbReference>
<name>A0ABR2IYT3_9EUKA</name>
<gene>
    <name evidence="3" type="ORF">M9Y10_008019</name>
</gene>
<organism evidence="3 4">
    <name type="scientific">Tritrichomonas musculus</name>
    <dbReference type="NCBI Taxonomy" id="1915356"/>
    <lineage>
        <taxon>Eukaryota</taxon>
        <taxon>Metamonada</taxon>
        <taxon>Parabasalia</taxon>
        <taxon>Tritrichomonadida</taxon>
        <taxon>Tritrichomonadidae</taxon>
        <taxon>Tritrichomonas</taxon>
    </lineage>
</organism>
<dbReference type="Proteomes" id="UP001470230">
    <property type="component" value="Unassembled WGS sequence"/>
</dbReference>